<dbReference type="KEGG" id="ssl:SS1G_04504"/>
<protein>
    <submittedName>
        <fullName evidence="1">Uncharacterized protein</fullName>
    </submittedName>
</protein>
<reference evidence="2" key="1">
    <citation type="journal article" date="2011" name="PLoS Genet.">
        <title>Genomic analysis of the necrotrophic fungal pathogens Sclerotinia sclerotiorum and Botrytis cinerea.</title>
        <authorList>
            <person name="Amselem J."/>
            <person name="Cuomo C.A."/>
            <person name="van Kan J.A."/>
            <person name="Viaud M."/>
            <person name="Benito E.P."/>
            <person name="Couloux A."/>
            <person name="Coutinho P.M."/>
            <person name="de Vries R.P."/>
            <person name="Dyer P.S."/>
            <person name="Fillinger S."/>
            <person name="Fournier E."/>
            <person name="Gout L."/>
            <person name="Hahn M."/>
            <person name="Kohn L."/>
            <person name="Lapalu N."/>
            <person name="Plummer K.M."/>
            <person name="Pradier J.M."/>
            <person name="Quevillon E."/>
            <person name="Sharon A."/>
            <person name="Simon A."/>
            <person name="ten Have A."/>
            <person name="Tudzynski B."/>
            <person name="Tudzynski P."/>
            <person name="Wincker P."/>
            <person name="Andrew M."/>
            <person name="Anthouard V."/>
            <person name="Beever R.E."/>
            <person name="Beffa R."/>
            <person name="Benoit I."/>
            <person name="Bouzid O."/>
            <person name="Brault B."/>
            <person name="Chen Z."/>
            <person name="Choquer M."/>
            <person name="Collemare J."/>
            <person name="Cotton P."/>
            <person name="Danchin E.G."/>
            <person name="Da Silva C."/>
            <person name="Gautier A."/>
            <person name="Giraud C."/>
            <person name="Giraud T."/>
            <person name="Gonzalez C."/>
            <person name="Grossetete S."/>
            <person name="Guldener U."/>
            <person name="Henrissat B."/>
            <person name="Howlett B.J."/>
            <person name="Kodira C."/>
            <person name="Kretschmer M."/>
            <person name="Lappartient A."/>
            <person name="Leroch M."/>
            <person name="Levis C."/>
            <person name="Mauceli E."/>
            <person name="Neuveglise C."/>
            <person name="Oeser B."/>
            <person name="Pearson M."/>
            <person name="Poulain J."/>
            <person name="Poussereau N."/>
            <person name="Quesneville H."/>
            <person name="Rascle C."/>
            <person name="Schumacher J."/>
            <person name="Segurens B."/>
            <person name="Sexton A."/>
            <person name="Silva E."/>
            <person name="Sirven C."/>
            <person name="Soanes D.M."/>
            <person name="Talbot N.J."/>
            <person name="Templeton M."/>
            <person name="Yandava C."/>
            <person name="Yarden O."/>
            <person name="Zeng Q."/>
            <person name="Rollins J.A."/>
            <person name="Lebrun M.H."/>
            <person name="Dickman M."/>
        </authorList>
    </citation>
    <scope>NUCLEOTIDE SEQUENCE [LARGE SCALE GENOMIC DNA]</scope>
    <source>
        <strain evidence="2">ATCC 18683 / 1980 / Ss-1</strain>
    </source>
</reference>
<evidence type="ECO:0000313" key="1">
    <source>
        <dbReference type="EMBL" id="EDO02028.1"/>
    </source>
</evidence>
<dbReference type="InParanoid" id="A7EGR2"/>
<keyword evidence="2" id="KW-1185">Reference proteome</keyword>
<dbReference type="AlphaFoldDB" id="A7EGR2"/>
<gene>
    <name evidence="1" type="ORF">SS1G_04504</name>
</gene>
<dbReference type="EMBL" id="CH476625">
    <property type="protein sequence ID" value="EDO02028.1"/>
    <property type="molecule type" value="Genomic_DNA"/>
</dbReference>
<proteinExistence type="predicted"/>
<name>A7EGR2_SCLS1</name>
<dbReference type="RefSeq" id="XP_001594696.1">
    <property type="nucleotide sequence ID" value="XM_001594646.1"/>
</dbReference>
<dbReference type="GeneID" id="5490637"/>
<sequence>MLTTNWGEERGMSVGESEIGVRLKVDLDASQSKASSLARSDNQFSIQIP</sequence>
<accession>A7EGR2</accession>
<organism evidence="1 2">
    <name type="scientific">Sclerotinia sclerotiorum (strain ATCC 18683 / 1980 / Ss-1)</name>
    <name type="common">White mold</name>
    <name type="synonym">Whetzelinia sclerotiorum</name>
    <dbReference type="NCBI Taxonomy" id="665079"/>
    <lineage>
        <taxon>Eukaryota</taxon>
        <taxon>Fungi</taxon>
        <taxon>Dikarya</taxon>
        <taxon>Ascomycota</taxon>
        <taxon>Pezizomycotina</taxon>
        <taxon>Leotiomycetes</taxon>
        <taxon>Helotiales</taxon>
        <taxon>Sclerotiniaceae</taxon>
        <taxon>Sclerotinia</taxon>
    </lineage>
</organism>
<dbReference type="Proteomes" id="UP000001312">
    <property type="component" value="Unassembled WGS sequence"/>
</dbReference>
<dbReference type="HOGENOM" id="CLU_3143901_0_0_1"/>
<evidence type="ECO:0000313" key="2">
    <source>
        <dbReference type="Proteomes" id="UP000001312"/>
    </source>
</evidence>